<evidence type="ECO:0000256" key="1">
    <source>
        <dbReference type="SAM" id="MobiDB-lite"/>
    </source>
</evidence>
<evidence type="ECO:0000313" key="3">
    <source>
        <dbReference type="Proteomes" id="UP000075886"/>
    </source>
</evidence>
<feature type="region of interest" description="Disordered" evidence="1">
    <location>
        <begin position="55"/>
        <end position="80"/>
    </location>
</feature>
<dbReference type="VEuPathDB" id="VectorBase:AFAF001969"/>
<dbReference type="Proteomes" id="UP000075886">
    <property type="component" value="Unassembled WGS sequence"/>
</dbReference>
<feature type="compositionally biased region" description="Low complexity" evidence="1">
    <location>
        <begin position="55"/>
        <end position="64"/>
    </location>
</feature>
<name>A0A182Q2T8_9DIPT</name>
<sequence>MIVKASGSGAAVPYPRQECRDLFVVRRSGQLVAVQEGSKLVRCLSVGSSCSSASVTTANASGSSPAVESSRSTTTSVAGGTRFRQPSAISASTRVASSSRRRLVAVSSAAAFMSTSVQYAGQTAPYSRISSHNARWSRWPAARTQQKPLDVDGRFEQSHLVQRTDEPPHRGRTDRLEIGLLEQFAQQHLRDAFVPDDDRNDRVDQSVLLRARLLEGAHEPGEKCCRRLKQQLLHVRWPLGRCVTQPVDELHDPGGLVRLLVPTEPGSVRVDRERHQMVEIFRRQHVHHAQNQLPQTRPLVGQFVVVLVLHLLAVGRCVWRFGGSARLVLDHQPDVRPVQQAPVLLERLETLGVVEDALGAADKLRERELRQVAHDAVPEVAVRLELLAQPVRRLADHLLQRDRFLALGEQIDLRPVAEALERHVHDAHLERVQQAVVDLEQRAVGRLRVLGRCRLVHVPVVHQLVHGHGRVDRDGRLAEVQLQAGHRHAEHVLQHETEVAVLAQLRPALELGNVRRVEVAQHVRDVIEQAPVRPLLVHVPVPVDLAPVAIGAADREVDRAHHRLDALEHLVRFRVLERDDRLVEELHREPKRRVPQHLVEEAIEIETPDAVQQQALGQLRAAVQQMVHPRILLQIVPERDVRVEQQVHRDAAQLRQPLFVDLIVRRQVPSDAQIMQQPGHDFDNLEHGRDRPGHVRHRAVAAARRTVVQVLADVGGPAAQQQPGGGRLADVLVLGAAEHRVAVRLALVLQEQLVRPVHQMLDVDDRADRREYVVLGDERQHHQRLDHQLPVLGLRDRVQRRLDLERKLQLVRGHLLREALRQDAALDRQPGAPLQHRPDARVKVARHPVQRTVEPAAA</sequence>
<reference evidence="2" key="2">
    <citation type="submission" date="2020-05" db="UniProtKB">
        <authorList>
            <consortium name="EnsemblMetazoa"/>
        </authorList>
    </citation>
    <scope>IDENTIFICATION</scope>
    <source>
        <strain evidence="2">FAR1</strain>
    </source>
</reference>
<protein>
    <submittedName>
        <fullName evidence="2">Uncharacterized protein</fullName>
    </submittedName>
</protein>
<dbReference type="EMBL" id="AXCN02001308">
    <property type="status" value="NOT_ANNOTATED_CDS"/>
    <property type="molecule type" value="Genomic_DNA"/>
</dbReference>
<reference evidence="3" key="1">
    <citation type="submission" date="2014-01" db="EMBL/GenBank/DDBJ databases">
        <title>The Genome Sequence of Anopheles farauti FAR1 (V2).</title>
        <authorList>
            <consortium name="The Broad Institute Genomics Platform"/>
            <person name="Neafsey D.E."/>
            <person name="Besansky N."/>
            <person name="Howell P."/>
            <person name="Walton C."/>
            <person name="Young S.K."/>
            <person name="Zeng Q."/>
            <person name="Gargeya S."/>
            <person name="Fitzgerald M."/>
            <person name="Haas B."/>
            <person name="Abouelleil A."/>
            <person name="Allen A.W."/>
            <person name="Alvarado L."/>
            <person name="Arachchi H.M."/>
            <person name="Berlin A.M."/>
            <person name="Chapman S.B."/>
            <person name="Gainer-Dewar J."/>
            <person name="Goldberg J."/>
            <person name="Griggs A."/>
            <person name="Gujja S."/>
            <person name="Hansen M."/>
            <person name="Howarth C."/>
            <person name="Imamovic A."/>
            <person name="Ireland A."/>
            <person name="Larimer J."/>
            <person name="McCowan C."/>
            <person name="Murphy C."/>
            <person name="Pearson M."/>
            <person name="Poon T.W."/>
            <person name="Priest M."/>
            <person name="Roberts A."/>
            <person name="Saif S."/>
            <person name="Shea T."/>
            <person name="Sisk P."/>
            <person name="Sykes S."/>
            <person name="Wortman J."/>
            <person name="Nusbaum C."/>
            <person name="Birren B."/>
        </authorList>
    </citation>
    <scope>NUCLEOTIDE SEQUENCE [LARGE SCALE GENOMIC DNA]</scope>
    <source>
        <strain evidence="3">FAR1</strain>
    </source>
</reference>
<dbReference type="EnsemblMetazoa" id="AFAF001969-RA">
    <property type="protein sequence ID" value="AFAF001969-PA"/>
    <property type="gene ID" value="AFAF001969"/>
</dbReference>
<dbReference type="AlphaFoldDB" id="A0A182Q2T8"/>
<evidence type="ECO:0000313" key="2">
    <source>
        <dbReference type="EnsemblMetazoa" id="AFAF001969-PA"/>
    </source>
</evidence>
<keyword evidence="3" id="KW-1185">Reference proteome</keyword>
<feature type="compositionally biased region" description="Polar residues" evidence="1">
    <location>
        <begin position="66"/>
        <end position="78"/>
    </location>
</feature>
<proteinExistence type="predicted"/>
<accession>A0A182Q2T8</accession>
<organism evidence="2 3">
    <name type="scientific">Anopheles farauti</name>
    <dbReference type="NCBI Taxonomy" id="69004"/>
    <lineage>
        <taxon>Eukaryota</taxon>
        <taxon>Metazoa</taxon>
        <taxon>Ecdysozoa</taxon>
        <taxon>Arthropoda</taxon>
        <taxon>Hexapoda</taxon>
        <taxon>Insecta</taxon>
        <taxon>Pterygota</taxon>
        <taxon>Neoptera</taxon>
        <taxon>Endopterygota</taxon>
        <taxon>Diptera</taxon>
        <taxon>Nematocera</taxon>
        <taxon>Culicoidea</taxon>
        <taxon>Culicidae</taxon>
        <taxon>Anophelinae</taxon>
        <taxon>Anopheles</taxon>
    </lineage>
</organism>